<evidence type="ECO:0000313" key="3">
    <source>
        <dbReference type="Proteomes" id="UP000216725"/>
    </source>
</evidence>
<dbReference type="Pfam" id="PF08924">
    <property type="entry name" value="Rv2525c_GlyHyd-like"/>
    <property type="match status" value="1"/>
</dbReference>
<evidence type="ECO:0000259" key="1">
    <source>
        <dbReference type="Pfam" id="PF08924"/>
    </source>
</evidence>
<reference evidence="2 3" key="1">
    <citation type="journal article" date="2017" name="BMC Genomics">
        <title>Comparative genomic and phylogenomic analyses of the Bifidobacteriaceae family.</title>
        <authorList>
            <person name="Lugli G.A."/>
            <person name="Milani C."/>
            <person name="Turroni F."/>
            <person name="Duranti S."/>
            <person name="Mancabelli L."/>
            <person name="Mangifesta M."/>
            <person name="Ferrario C."/>
            <person name="Modesto M."/>
            <person name="Mattarelli P."/>
            <person name="Jiri K."/>
            <person name="van Sinderen D."/>
            <person name="Ventura M."/>
        </authorList>
    </citation>
    <scope>NUCLEOTIDE SEQUENCE [LARGE SCALE GENOMIC DNA]</scope>
    <source>
        <strain evidence="2 3">DSM 24742</strain>
    </source>
</reference>
<keyword evidence="3" id="KW-1185">Reference proteome</keyword>
<dbReference type="InterPro" id="IPR036366">
    <property type="entry name" value="PGBDSf"/>
</dbReference>
<dbReference type="Gene3D" id="3.20.20.80">
    <property type="entry name" value="Glycosidases"/>
    <property type="match status" value="1"/>
</dbReference>
<feature type="domain" description="Rv2525c-like glycoside hydrolase-like" evidence="1">
    <location>
        <begin position="322"/>
        <end position="376"/>
    </location>
</feature>
<dbReference type="InterPro" id="IPR017853">
    <property type="entry name" value="GH"/>
</dbReference>
<sequence>MTDQMVLATQKWLNKTYVGRNGCNVVQENGRTGWEVVHGLLRALQIELGISVPSDNFGPGTTARYQAAPLAKPALKGAASNKYAILQGALWCKGYDAGHYGDLDDHYDDKVAAAVASLQADAGIGGDGLTVSVNLMKALLSMDQFRLIPGSGGDASVRSFQQELNGGFEAYSGLIPCDGIYDRGTNEAVIYAIQALEDMPVDVASGYFGPSTRSHCPDLDYSHGQVSYTGAVYSDARIRRFCRIANFCMYVNGFPSGTQADPFPEKIDPARVREFQRKYAVAETGRINLSTWLSLCVSCGDTSRKGTACDTRFEITDAHVATLIANGYRHVGRYINGGSFKELRDGEAERITAAGLDLFLIYEDGAELAYFTEEQGDR</sequence>
<dbReference type="Gene3D" id="1.10.101.10">
    <property type="entry name" value="PGBD-like superfamily/PGBD"/>
    <property type="match status" value="1"/>
</dbReference>
<organism evidence="2 3">
    <name type="scientific">Pseudoscardovia radai</name>
    <dbReference type="NCBI Taxonomy" id="987066"/>
    <lineage>
        <taxon>Bacteria</taxon>
        <taxon>Bacillati</taxon>
        <taxon>Actinomycetota</taxon>
        <taxon>Actinomycetes</taxon>
        <taxon>Bifidobacteriales</taxon>
        <taxon>Bifidobacteriaceae</taxon>
        <taxon>Pseudoscardovia</taxon>
    </lineage>
</organism>
<comment type="caution">
    <text evidence="2">The sequence shown here is derived from an EMBL/GenBank/DDBJ whole genome shotgun (WGS) entry which is preliminary data.</text>
</comment>
<dbReference type="InterPro" id="IPR036365">
    <property type="entry name" value="PGBD-like_sf"/>
</dbReference>
<dbReference type="EMBL" id="MWWR01000032">
    <property type="protein sequence ID" value="OZG48576.1"/>
    <property type="molecule type" value="Genomic_DNA"/>
</dbReference>
<dbReference type="Proteomes" id="UP000216725">
    <property type="component" value="Unassembled WGS sequence"/>
</dbReference>
<gene>
    <name evidence="2" type="ORF">PSRA_1775</name>
</gene>
<dbReference type="OrthoDB" id="1795295at2"/>
<dbReference type="AlphaFoldDB" id="A0A261EPG4"/>
<name>A0A261EPG4_9BIFI</name>
<dbReference type="InterPro" id="IPR015020">
    <property type="entry name" value="Rv2525c-like_Glyco_Hydro-like"/>
</dbReference>
<protein>
    <submittedName>
        <fullName evidence="2">Putative peptidoglycan binding domain-containing protein</fullName>
    </submittedName>
</protein>
<evidence type="ECO:0000313" key="2">
    <source>
        <dbReference type="EMBL" id="OZG48576.1"/>
    </source>
</evidence>
<dbReference type="SUPFAM" id="SSF51445">
    <property type="entry name" value="(Trans)glycosidases"/>
    <property type="match status" value="1"/>
</dbReference>
<proteinExistence type="predicted"/>
<dbReference type="SUPFAM" id="SSF47090">
    <property type="entry name" value="PGBD-like"/>
    <property type="match status" value="1"/>
</dbReference>
<accession>A0A261EPG4</accession>
<dbReference type="RefSeq" id="WP_158216389.1">
    <property type="nucleotide sequence ID" value="NZ_MWWR01000032.1"/>
</dbReference>